<dbReference type="InterPro" id="IPR046173">
    <property type="entry name" value="DUF6175"/>
</dbReference>
<dbReference type="EMBL" id="QSLA01000001">
    <property type="protein sequence ID" value="RHF12765.1"/>
    <property type="molecule type" value="Genomic_DNA"/>
</dbReference>
<dbReference type="AlphaFoldDB" id="A0A414MKP4"/>
<reference evidence="2 3" key="1">
    <citation type="submission" date="2018-08" db="EMBL/GenBank/DDBJ databases">
        <title>A genome reference for cultivated species of the human gut microbiota.</title>
        <authorList>
            <person name="Zou Y."/>
            <person name="Xue W."/>
            <person name="Luo G."/>
        </authorList>
    </citation>
    <scope>NUCLEOTIDE SEQUENCE [LARGE SCALE GENOMIC DNA]</scope>
    <source>
        <strain evidence="2 3">AM26-26AC</strain>
    </source>
</reference>
<dbReference type="Pfam" id="PF19672">
    <property type="entry name" value="DUF6175"/>
    <property type="match status" value="1"/>
</dbReference>
<keyword evidence="1" id="KW-0732">Signal</keyword>
<name>A0A414MKP4_9BACE</name>
<comment type="caution">
    <text evidence="2">The sequence shown here is derived from an EMBL/GenBank/DDBJ whole genome shotgun (WGS) entry which is preliminary data.</text>
</comment>
<proteinExistence type="predicted"/>
<gene>
    <name evidence="2" type="ORF">DW701_00650</name>
</gene>
<evidence type="ECO:0008006" key="4">
    <source>
        <dbReference type="Google" id="ProtNLM"/>
    </source>
</evidence>
<dbReference type="Proteomes" id="UP000283538">
    <property type="component" value="Unassembled WGS sequence"/>
</dbReference>
<feature type="chain" id="PRO_5019517273" description="DUF541 domain-containing protein" evidence="1">
    <location>
        <begin position="22"/>
        <end position="305"/>
    </location>
</feature>
<evidence type="ECO:0000313" key="2">
    <source>
        <dbReference type="EMBL" id="RHF12765.1"/>
    </source>
</evidence>
<sequence length="305" mass="34417">MIMRRRFVFFLSMFLPLCLFAQGNQARQPNVMVVPFVEPGEGENDRIKDAVLNDEAVPLALSKIKEQFNLRNFKTIDFMTEFQRVQNRAYAASALNAKSTGLQTYVDGARADIYVTVKITKEDFEGGASNVTLLMEAKERETGFSLANASIVSDRFRASKKELTEYALEGISENFFNQLKQAFRDMVNNGREVNITVNVDENCDFDMENDVVGIKDMTLSDELDEWVLENAFKGNGEIRSGGNGLNVYMRVPVYDPETGRPRSIKSETGKLRRFASSLLKDKGYTVSEKAASGQYIQLLIQNSRE</sequence>
<evidence type="ECO:0000313" key="3">
    <source>
        <dbReference type="Proteomes" id="UP000283538"/>
    </source>
</evidence>
<accession>A0A414MKP4</accession>
<feature type="signal peptide" evidence="1">
    <location>
        <begin position="1"/>
        <end position="21"/>
    </location>
</feature>
<evidence type="ECO:0000256" key="1">
    <source>
        <dbReference type="SAM" id="SignalP"/>
    </source>
</evidence>
<organism evidence="2 3">
    <name type="scientific">Bacteroides eggerthii</name>
    <dbReference type="NCBI Taxonomy" id="28111"/>
    <lineage>
        <taxon>Bacteria</taxon>
        <taxon>Pseudomonadati</taxon>
        <taxon>Bacteroidota</taxon>
        <taxon>Bacteroidia</taxon>
        <taxon>Bacteroidales</taxon>
        <taxon>Bacteroidaceae</taxon>
        <taxon>Bacteroides</taxon>
    </lineage>
</organism>
<protein>
    <recommendedName>
        <fullName evidence="4">DUF541 domain-containing protein</fullName>
    </recommendedName>
</protein>